<keyword evidence="1" id="KW-0560">Oxidoreductase</keyword>
<dbReference type="STRING" id="1051616.A0A3M9XZG9"/>
<dbReference type="AlphaFoldDB" id="A0A3M9XZG9"/>
<dbReference type="PANTHER" id="PTHR10366:SF562">
    <property type="entry name" value="ALDEHYDE REDUCTASE II (AFU_ORTHOLOGUE AFUA_1G11360)"/>
    <property type="match status" value="1"/>
</dbReference>
<evidence type="ECO:0000256" key="3">
    <source>
        <dbReference type="SAM" id="MobiDB-lite"/>
    </source>
</evidence>
<evidence type="ECO:0000256" key="2">
    <source>
        <dbReference type="ARBA" id="ARBA00023445"/>
    </source>
</evidence>
<comment type="caution">
    <text evidence="5">The sequence shown here is derived from an EMBL/GenBank/DDBJ whole genome shotgun (WGS) entry which is preliminary data.</text>
</comment>
<keyword evidence="6" id="KW-1185">Reference proteome</keyword>
<dbReference type="SUPFAM" id="SSF51735">
    <property type="entry name" value="NAD(P)-binding Rossmann-fold domains"/>
    <property type="match status" value="1"/>
</dbReference>
<comment type="similarity">
    <text evidence="2">Belongs to the NAD(P)-dependent epimerase/dehydratase family. Dihydroflavonol-4-reductase subfamily.</text>
</comment>
<dbReference type="Proteomes" id="UP000267145">
    <property type="component" value="Unassembled WGS sequence"/>
</dbReference>
<protein>
    <recommendedName>
        <fullName evidence="4">NAD-dependent epimerase/dehydratase domain-containing protein</fullName>
    </recommendedName>
</protein>
<evidence type="ECO:0000313" key="6">
    <source>
        <dbReference type="Proteomes" id="UP000267145"/>
    </source>
</evidence>
<feature type="domain" description="NAD-dependent epimerase/dehydratase" evidence="4">
    <location>
        <begin position="268"/>
        <end position="516"/>
    </location>
</feature>
<evidence type="ECO:0000259" key="4">
    <source>
        <dbReference type="Pfam" id="PF01370"/>
    </source>
</evidence>
<reference evidence="5 6" key="1">
    <citation type="submission" date="2018-10" db="EMBL/GenBank/DDBJ databases">
        <title>Genome sequence of Verticillium nonalfalfae VnAa140.</title>
        <authorList>
            <person name="Stajich J.E."/>
            <person name="Kasson M.T."/>
        </authorList>
    </citation>
    <scope>NUCLEOTIDE SEQUENCE [LARGE SCALE GENOMIC DNA]</scope>
    <source>
        <strain evidence="5 6">VnAa140</strain>
    </source>
</reference>
<dbReference type="PANTHER" id="PTHR10366">
    <property type="entry name" value="NAD DEPENDENT EPIMERASE/DEHYDRATASE"/>
    <property type="match status" value="1"/>
</dbReference>
<feature type="region of interest" description="Disordered" evidence="3">
    <location>
        <begin position="1"/>
        <end position="23"/>
    </location>
</feature>
<organism evidence="5 6">
    <name type="scientific">Verticillium nonalfalfae</name>
    <dbReference type="NCBI Taxonomy" id="1051616"/>
    <lineage>
        <taxon>Eukaryota</taxon>
        <taxon>Fungi</taxon>
        <taxon>Dikarya</taxon>
        <taxon>Ascomycota</taxon>
        <taxon>Pezizomycotina</taxon>
        <taxon>Sordariomycetes</taxon>
        <taxon>Hypocreomycetidae</taxon>
        <taxon>Glomerellales</taxon>
        <taxon>Plectosphaerellaceae</taxon>
        <taxon>Verticillium</taxon>
    </lineage>
</organism>
<evidence type="ECO:0000256" key="1">
    <source>
        <dbReference type="ARBA" id="ARBA00023002"/>
    </source>
</evidence>
<dbReference type="RefSeq" id="XP_028490646.1">
    <property type="nucleotide sequence ID" value="XM_028637589.1"/>
</dbReference>
<dbReference type="GeneID" id="39607087"/>
<dbReference type="InterPro" id="IPR036291">
    <property type="entry name" value="NAD(P)-bd_dom_sf"/>
</dbReference>
<name>A0A3M9XZG9_9PEZI</name>
<dbReference type="GO" id="GO:0016616">
    <property type="term" value="F:oxidoreductase activity, acting on the CH-OH group of donors, NAD or NADP as acceptor"/>
    <property type="evidence" value="ECO:0007669"/>
    <property type="project" value="TreeGrafter"/>
</dbReference>
<sequence length="599" mass="65743">MQSQIQFVPVSGPTRPMSSESRKLCHSHATRQAHAKKRRLRVQKHQKEVKLAQEEDDQTFSIALVPLNSTPNYHKGGLFTYLASSLAPAEYDLLRYYFSVMVPYMAVNCALFNFEGDHGLRILRDWVGLAIADKNFLDTAILLCACQNILRGKPEDNSLKKMALQYKQKGLETLRHALNGPIRRVTVATGLALALDEMSFGDTKTAIQHCQGVVSMVEVSGGPTSLGLSEMLEPSSSLSCQPSLSSVSPKIAIAMSSPPTTIPDGAWVLVTGATGFVAGHVVNQFLQRGYRVRGTVRDLNQASWLVQDTFKSYAESGNFEVVAVADLAADGAFDEAVKGVSAIAHVASPLDFNPDPNAVIPQSVAGATSILTAATKEPSVKEVVYTSSIVAAIVPVRGQETFVDRNTWNEAILEAAWAPPPYEPSRAMITYAASKTAAEKAVWAFVEEKKPPFTVNVVSPAGVIGAPFHVKHVEKPGHWVAALFRNDRAALDPYPSMFFVDVEDVAAIHVAAILDPEIKNARLQTWGHSSNWNEFFAVLREIRPHREFPADYPDPYFFPALTDQSESIAILKKWASQDGWKPLKDSLRETVENPYFRIP</sequence>
<gene>
    <name evidence="5" type="ORF">D7B24_003398</name>
</gene>
<dbReference type="Gene3D" id="3.40.50.720">
    <property type="entry name" value="NAD(P)-binding Rossmann-like Domain"/>
    <property type="match status" value="1"/>
</dbReference>
<dbReference type="EMBL" id="RBVV01000198">
    <property type="protein sequence ID" value="RNJ52488.1"/>
    <property type="molecule type" value="Genomic_DNA"/>
</dbReference>
<dbReference type="Pfam" id="PF01370">
    <property type="entry name" value="Epimerase"/>
    <property type="match status" value="1"/>
</dbReference>
<dbReference type="InterPro" id="IPR050425">
    <property type="entry name" value="NAD(P)_dehydrat-like"/>
</dbReference>
<proteinExistence type="inferred from homology"/>
<dbReference type="InterPro" id="IPR001509">
    <property type="entry name" value="Epimerase_deHydtase"/>
</dbReference>
<accession>A0A3M9XZG9</accession>
<evidence type="ECO:0000313" key="5">
    <source>
        <dbReference type="EMBL" id="RNJ52488.1"/>
    </source>
</evidence>